<name>A0A6A1WWP7_9ROSI</name>
<accession>A0A6A1WWP7</accession>
<evidence type="ECO:0000313" key="4">
    <source>
        <dbReference type="Proteomes" id="UP000516437"/>
    </source>
</evidence>
<evidence type="ECO:0000313" key="3">
    <source>
        <dbReference type="EMBL" id="KAB1227090.1"/>
    </source>
</evidence>
<dbReference type="Proteomes" id="UP000516437">
    <property type="component" value="Chromosome 1"/>
</dbReference>
<evidence type="ECO:0000313" key="2">
    <source>
        <dbReference type="EMBL" id="KAB1227081.1"/>
    </source>
</evidence>
<dbReference type="EMBL" id="RXIC02000019">
    <property type="protein sequence ID" value="KAB1227081.1"/>
    <property type="molecule type" value="Genomic_DNA"/>
</dbReference>
<dbReference type="AlphaFoldDB" id="A0A6A1WWP7"/>
<gene>
    <name evidence="2" type="ORF">CJ030_MR1G028202</name>
    <name evidence="3" type="ORF">CJ030_MR1G028211</name>
</gene>
<protein>
    <submittedName>
        <fullName evidence="3">Uncharacterized protein</fullName>
    </submittedName>
</protein>
<reference evidence="3 4" key="2">
    <citation type="journal article" date="2019" name="Plant Biotechnol. J.">
        <title>The red bayberry genome and genetic basis of sex determination.</title>
        <authorList>
            <person name="Jia H.M."/>
            <person name="Jia H.J."/>
            <person name="Cai Q.L."/>
            <person name="Wang Y."/>
            <person name="Zhao H.B."/>
            <person name="Yang W.F."/>
            <person name="Wang G.Y."/>
            <person name="Li Y.H."/>
            <person name="Zhan D.L."/>
            <person name="Shen Y.T."/>
            <person name="Niu Q.F."/>
            <person name="Chang L."/>
            <person name="Qiu J."/>
            <person name="Zhao L."/>
            <person name="Xie H.B."/>
            <person name="Fu W.Y."/>
            <person name="Jin J."/>
            <person name="Li X.W."/>
            <person name="Jiao Y."/>
            <person name="Zhou C.C."/>
            <person name="Tu T."/>
            <person name="Chai C.Y."/>
            <person name="Gao J.L."/>
            <person name="Fan L.J."/>
            <person name="van de Weg E."/>
            <person name="Wang J.Y."/>
            <person name="Gao Z.S."/>
        </authorList>
    </citation>
    <scope>NUCLEOTIDE SEQUENCE [LARGE SCALE GENOMIC DNA]</scope>
    <source>
        <tissue evidence="3">Leaves</tissue>
    </source>
</reference>
<keyword evidence="4" id="KW-1185">Reference proteome</keyword>
<sequence>MSGTREPRMALGFVKNLKPAPVKPGTGNPVPVPPEFSDGTKQSYLLEYLRCPTWQKLLPPPNDFHTSHATATGMITNEIVYKSTFEAATIKDEIAL</sequence>
<comment type="caution">
    <text evidence="3">The sequence shown here is derived from an EMBL/GenBank/DDBJ whole genome shotgun (WGS) entry which is preliminary data.</text>
</comment>
<reference evidence="3" key="1">
    <citation type="submission" date="2018-07" db="EMBL/GenBank/DDBJ databases">
        <authorList>
            <person name="Gao Z.-S."/>
            <person name="Jia H.-M."/>
            <person name="Jia H.-J."/>
            <person name="Cai Q.-L."/>
            <person name="Wang Y."/>
            <person name="Zhao H.-B."/>
        </authorList>
    </citation>
    <scope>NUCLEOTIDE SEQUENCE</scope>
    <source>
        <tissue evidence="3">Leaves</tissue>
    </source>
</reference>
<proteinExistence type="predicted"/>
<evidence type="ECO:0000256" key="1">
    <source>
        <dbReference type="SAM" id="MobiDB-lite"/>
    </source>
</evidence>
<feature type="region of interest" description="Disordered" evidence="1">
    <location>
        <begin position="1"/>
        <end position="36"/>
    </location>
</feature>
<dbReference type="EMBL" id="RXIC02000019">
    <property type="protein sequence ID" value="KAB1227090.1"/>
    <property type="molecule type" value="Genomic_DNA"/>
</dbReference>
<organism evidence="3 4">
    <name type="scientific">Morella rubra</name>
    <name type="common">Chinese bayberry</name>
    <dbReference type="NCBI Taxonomy" id="262757"/>
    <lineage>
        <taxon>Eukaryota</taxon>
        <taxon>Viridiplantae</taxon>
        <taxon>Streptophyta</taxon>
        <taxon>Embryophyta</taxon>
        <taxon>Tracheophyta</taxon>
        <taxon>Spermatophyta</taxon>
        <taxon>Magnoliopsida</taxon>
        <taxon>eudicotyledons</taxon>
        <taxon>Gunneridae</taxon>
        <taxon>Pentapetalae</taxon>
        <taxon>rosids</taxon>
        <taxon>fabids</taxon>
        <taxon>Fagales</taxon>
        <taxon>Myricaceae</taxon>
        <taxon>Morella</taxon>
    </lineage>
</organism>
<reference evidence="3" key="3">
    <citation type="submission" date="2019-09" db="EMBL/GenBank/DDBJ databases">
        <authorList>
            <person name="Gao Z."/>
        </authorList>
    </citation>
    <scope>NUCLEOTIDE SEQUENCE</scope>
    <source>
        <tissue evidence="3">Leaves</tissue>
    </source>
</reference>